<keyword evidence="5" id="KW-1185">Reference proteome</keyword>
<organism evidence="4 5">
    <name type="scientific">Dioszegia hungarica</name>
    <dbReference type="NCBI Taxonomy" id="4972"/>
    <lineage>
        <taxon>Eukaryota</taxon>
        <taxon>Fungi</taxon>
        <taxon>Dikarya</taxon>
        <taxon>Basidiomycota</taxon>
        <taxon>Agaricomycotina</taxon>
        <taxon>Tremellomycetes</taxon>
        <taxon>Tremellales</taxon>
        <taxon>Bulleribasidiaceae</taxon>
        <taxon>Dioszegia</taxon>
    </lineage>
</organism>
<reference evidence="4" key="1">
    <citation type="journal article" date="2022" name="G3 (Bethesda)">
        <title>High quality genome of the basidiomycete yeast Dioszegia hungarica PDD-24b-2 isolated from cloud water.</title>
        <authorList>
            <person name="Jarrige D."/>
            <person name="Haridas S."/>
            <person name="Bleykasten-Grosshans C."/>
            <person name="Joly M."/>
            <person name="Nadalig T."/>
            <person name="Sancelme M."/>
            <person name="Vuilleumier S."/>
            <person name="Grigoriev I.V."/>
            <person name="Amato P."/>
            <person name="Bringel F."/>
        </authorList>
    </citation>
    <scope>NUCLEOTIDE SEQUENCE</scope>
    <source>
        <strain evidence="4">PDD-24b-2</strain>
    </source>
</reference>
<dbReference type="GeneID" id="77729161"/>
<dbReference type="Proteomes" id="UP001164286">
    <property type="component" value="Unassembled WGS sequence"/>
</dbReference>
<dbReference type="RefSeq" id="XP_052943270.1">
    <property type="nucleotide sequence ID" value="XM_053089956.1"/>
</dbReference>
<comment type="similarity">
    <text evidence="1">Belongs to the thioesterase PaaI family.</text>
</comment>
<dbReference type="PANTHER" id="PTHR21660:SF1">
    <property type="entry name" value="ACYL-COENZYME A THIOESTERASE 13"/>
    <property type="match status" value="1"/>
</dbReference>
<dbReference type="Gene3D" id="3.10.129.10">
    <property type="entry name" value="Hotdog Thioesterase"/>
    <property type="match status" value="1"/>
</dbReference>
<feature type="domain" description="Thioesterase" evidence="3">
    <location>
        <begin position="53"/>
        <end position="115"/>
    </location>
</feature>
<dbReference type="CDD" id="cd03443">
    <property type="entry name" value="PaaI_thioesterase"/>
    <property type="match status" value="1"/>
</dbReference>
<proteinExistence type="inferred from homology"/>
<dbReference type="NCBIfam" id="TIGR00369">
    <property type="entry name" value="unchar_dom_1"/>
    <property type="match status" value="1"/>
</dbReference>
<protein>
    <recommendedName>
        <fullName evidence="3">Thioesterase domain-containing protein</fullName>
    </recommendedName>
</protein>
<dbReference type="Pfam" id="PF03061">
    <property type="entry name" value="4HBT"/>
    <property type="match status" value="1"/>
</dbReference>
<dbReference type="InterPro" id="IPR006683">
    <property type="entry name" value="Thioestr_dom"/>
</dbReference>
<sequence length="124" mass="12844">MAACKKFVQQCWATTISKGGHDGNTLGGLTFGSARPGHLQTFLPVEKRHLNNHKTVHGGVLMSLTDTVTSLTLSTLGIPAPTGVSVNISCEFVRPGGREGDLLKGVGEVVKMGKSPLNSASSSG</sequence>
<dbReference type="SUPFAM" id="SSF54637">
    <property type="entry name" value="Thioesterase/thiol ester dehydrase-isomerase"/>
    <property type="match status" value="1"/>
</dbReference>
<comment type="caution">
    <text evidence="4">The sequence shown here is derived from an EMBL/GenBank/DDBJ whole genome shotgun (WGS) entry which is preliminary data.</text>
</comment>
<dbReference type="InterPro" id="IPR029069">
    <property type="entry name" value="HotDog_dom_sf"/>
</dbReference>
<evidence type="ECO:0000259" key="3">
    <source>
        <dbReference type="Pfam" id="PF03061"/>
    </source>
</evidence>
<evidence type="ECO:0000313" key="4">
    <source>
        <dbReference type="EMBL" id="KAI9633493.1"/>
    </source>
</evidence>
<dbReference type="InterPro" id="IPR039298">
    <property type="entry name" value="ACOT13"/>
</dbReference>
<evidence type="ECO:0000256" key="2">
    <source>
        <dbReference type="ARBA" id="ARBA00022801"/>
    </source>
</evidence>
<accession>A0AA38LSK9</accession>
<keyword evidence="2" id="KW-0378">Hydrolase</keyword>
<evidence type="ECO:0000313" key="5">
    <source>
        <dbReference type="Proteomes" id="UP001164286"/>
    </source>
</evidence>
<dbReference type="AlphaFoldDB" id="A0AA38LSK9"/>
<dbReference type="InterPro" id="IPR003736">
    <property type="entry name" value="PAAI_dom"/>
</dbReference>
<name>A0AA38LSK9_9TREE</name>
<evidence type="ECO:0000256" key="1">
    <source>
        <dbReference type="ARBA" id="ARBA00008324"/>
    </source>
</evidence>
<dbReference type="GO" id="GO:0047617">
    <property type="term" value="F:fatty acyl-CoA hydrolase activity"/>
    <property type="evidence" value="ECO:0007669"/>
    <property type="project" value="InterPro"/>
</dbReference>
<dbReference type="PANTHER" id="PTHR21660">
    <property type="entry name" value="THIOESTERASE SUPERFAMILY MEMBER-RELATED"/>
    <property type="match status" value="1"/>
</dbReference>
<dbReference type="EMBL" id="JAKWFO010000008">
    <property type="protein sequence ID" value="KAI9633493.1"/>
    <property type="molecule type" value="Genomic_DNA"/>
</dbReference>
<gene>
    <name evidence="4" type="ORF">MKK02DRAFT_38146</name>
</gene>